<proteinExistence type="predicted"/>
<dbReference type="NCBIfam" id="TIGR01175">
    <property type="entry name" value="pilM"/>
    <property type="match status" value="1"/>
</dbReference>
<dbReference type="InterPro" id="IPR003494">
    <property type="entry name" value="SHS2_FtsA"/>
</dbReference>
<dbReference type="STRING" id="1618023.UH38_02495"/>
<dbReference type="PATRIC" id="fig|1618023.3.peg.1761"/>
<dbReference type="RefSeq" id="WP_045052993.1">
    <property type="nucleotide sequence ID" value="NZ_CAWMDP010000017.1"/>
</dbReference>
<comment type="caution">
    <text evidence="2">The sequence shown here is derived from an EMBL/GenBank/DDBJ whole genome shotgun (WGS) entry which is preliminary data.</text>
</comment>
<dbReference type="InterPro" id="IPR043129">
    <property type="entry name" value="ATPase_NBD"/>
</dbReference>
<dbReference type="SUPFAM" id="SSF53067">
    <property type="entry name" value="Actin-like ATPase domain"/>
    <property type="match status" value="2"/>
</dbReference>
<dbReference type="EMBL" id="JYON01000001">
    <property type="protein sequence ID" value="KJH73639.1"/>
    <property type="molecule type" value="Genomic_DNA"/>
</dbReference>
<accession>A0A0D8ZYW0</accession>
<dbReference type="Gene3D" id="3.30.420.40">
    <property type="match status" value="2"/>
</dbReference>
<evidence type="ECO:0000313" key="3">
    <source>
        <dbReference type="Proteomes" id="UP000032452"/>
    </source>
</evidence>
<dbReference type="PANTHER" id="PTHR32432:SF3">
    <property type="entry name" value="ETHANOLAMINE UTILIZATION PROTEIN EUTJ"/>
    <property type="match status" value="1"/>
</dbReference>
<gene>
    <name evidence="2" type="ORF">UH38_02495</name>
</gene>
<organism evidence="2 3">
    <name type="scientific">Aliterella atlantica CENA595</name>
    <dbReference type="NCBI Taxonomy" id="1618023"/>
    <lineage>
        <taxon>Bacteria</taxon>
        <taxon>Bacillati</taxon>
        <taxon>Cyanobacteriota</taxon>
        <taxon>Cyanophyceae</taxon>
        <taxon>Chroococcidiopsidales</taxon>
        <taxon>Aliterellaceae</taxon>
        <taxon>Aliterella</taxon>
    </lineage>
</organism>
<protein>
    <submittedName>
        <fullName evidence="2">Pilus assembly protein PilM</fullName>
    </submittedName>
</protein>
<dbReference type="Pfam" id="PF11104">
    <property type="entry name" value="PilM_2"/>
    <property type="match status" value="2"/>
</dbReference>
<dbReference type="CDD" id="cd24049">
    <property type="entry name" value="ASKHA_NBD_PilM"/>
    <property type="match status" value="1"/>
</dbReference>
<dbReference type="InterPro" id="IPR005883">
    <property type="entry name" value="PilM"/>
</dbReference>
<sequence>MVNRLKSILSKRKVGVGIEIAPERINVAQLQKQRQGFKLAALSSFPVPEGIFQDGQIIDSPALAELIQSALAESKIKAQKVATAVPGRESLVRLIPLPAELDEQELRDMVLNHEAGLYLPYPREEADVDYQKLGYFVDEDGIEKVQVLLVATRKEITDTYMDTFQQAGLEVDVLEISSFALIRTIREQLRQLAPQEAAVLVDIEFDNTEIAIIVDGVPQFSRTVPIGTYQLQAALLRTMNLPATRDTRMLQTIAIPSVDEDDMGSSSVTDTNPGIASLVRVLGELTDELRRSVDFYLNQNSNLEIAQIMLAGPGGGISQLDEFFRHKLGVPTVQLDPVSALDIQVNEEQFNYSQRPGLGIVLGLGLREAWGDV</sequence>
<dbReference type="PANTHER" id="PTHR32432">
    <property type="entry name" value="CELL DIVISION PROTEIN FTSA-RELATED"/>
    <property type="match status" value="1"/>
</dbReference>
<evidence type="ECO:0000259" key="1">
    <source>
        <dbReference type="SMART" id="SM00842"/>
    </source>
</evidence>
<feature type="domain" description="SHS2" evidence="1">
    <location>
        <begin position="15"/>
        <end position="185"/>
    </location>
</feature>
<dbReference type="InterPro" id="IPR050696">
    <property type="entry name" value="FtsA/MreB"/>
</dbReference>
<dbReference type="GO" id="GO:0051301">
    <property type="term" value="P:cell division"/>
    <property type="evidence" value="ECO:0007669"/>
    <property type="project" value="InterPro"/>
</dbReference>
<keyword evidence="3" id="KW-1185">Reference proteome</keyword>
<dbReference type="PIRSF" id="PIRSF019169">
    <property type="entry name" value="PilM"/>
    <property type="match status" value="1"/>
</dbReference>
<dbReference type="OrthoDB" id="503707at2"/>
<dbReference type="Gene3D" id="3.30.1490.300">
    <property type="match status" value="1"/>
</dbReference>
<dbReference type="AlphaFoldDB" id="A0A0D8ZYW0"/>
<dbReference type="SMART" id="SM00842">
    <property type="entry name" value="FtsA"/>
    <property type="match status" value="1"/>
</dbReference>
<name>A0A0D8ZYW0_9CYAN</name>
<dbReference type="Proteomes" id="UP000032452">
    <property type="component" value="Unassembled WGS sequence"/>
</dbReference>
<reference evidence="2 3" key="1">
    <citation type="submission" date="2015-02" db="EMBL/GenBank/DDBJ databases">
        <title>Draft genome of a novel marine cyanobacterium (Chroococcales) isolated from South Atlantic Ocean.</title>
        <authorList>
            <person name="Rigonato J."/>
            <person name="Alvarenga D.O."/>
            <person name="Branco L.H."/>
            <person name="Varani A.M."/>
            <person name="Brandini F.P."/>
            <person name="Fiore M.F."/>
        </authorList>
    </citation>
    <scope>NUCLEOTIDE SEQUENCE [LARGE SCALE GENOMIC DNA]</scope>
    <source>
        <strain evidence="2 3">CENA595</strain>
    </source>
</reference>
<evidence type="ECO:0000313" key="2">
    <source>
        <dbReference type="EMBL" id="KJH73639.1"/>
    </source>
</evidence>